<keyword evidence="8" id="KW-1185">Reference proteome</keyword>
<dbReference type="InterPro" id="IPR012115">
    <property type="entry name" value="CDP-ribitol_syn"/>
</dbReference>
<dbReference type="PROSITE" id="PS00061">
    <property type="entry name" value="ADH_SHORT"/>
    <property type="match status" value="1"/>
</dbReference>
<protein>
    <recommendedName>
        <fullName evidence="5">4-diphosphocytidyl-2C-methyl-D-erythritol synthase</fullName>
    </recommendedName>
    <alternativeName>
        <fullName evidence="4">MEP cytidylyltransferase</fullName>
    </alternativeName>
</protein>
<organism evidence="7 8">
    <name type="scientific">Kluyvera genomosp. 3</name>
    <dbReference type="NCBI Taxonomy" id="2774055"/>
    <lineage>
        <taxon>Bacteria</taxon>
        <taxon>Pseudomonadati</taxon>
        <taxon>Pseudomonadota</taxon>
        <taxon>Gammaproteobacteria</taxon>
        <taxon>Enterobacterales</taxon>
        <taxon>Enterobacteriaceae</taxon>
        <taxon>Kluyvera</taxon>
    </lineage>
</organism>
<accession>A0A6G9REN3</accession>
<dbReference type="FunFam" id="3.90.550.10:FF:000003">
    <property type="entry name" value="2-C-methyl-D-erythritol 4-phosphate cytidylyltransferase"/>
    <property type="match status" value="1"/>
</dbReference>
<dbReference type="Gene3D" id="3.40.50.720">
    <property type="entry name" value="NAD(P)-binding Rossmann-like Domain"/>
    <property type="match status" value="1"/>
</dbReference>
<evidence type="ECO:0000313" key="8">
    <source>
        <dbReference type="Proteomes" id="UP000503580"/>
    </source>
</evidence>
<evidence type="ECO:0000256" key="1">
    <source>
        <dbReference type="ARBA" id="ARBA00022679"/>
    </source>
</evidence>
<evidence type="ECO:0000256" key="3">
    <source>
        <dbReference type="ARBA" id="ARBA00023229"/>
    </source>
</evidence>
<gene>
    <name evidence="7" type="ORF">GY169_00675</name>
</gene>
<dbReference type="RefSeq" id="WP_167574745.1">
    <property type="nucleotide sequence ID" value="NZ_CP050321.1"/>
</dbReference>
<sequence>MKNIAIILSGGVGTRFGQIQPKQFSKLAGKAIIEYTIDCFEKSSHIHEIIVVSQSDYSELIWNYVRKNNWQKVSKVVHGGNERFYSSYSALQSIIDYDEECKVLFHDAVRPLVDESIIQKCIQALNNFKAVDVVINSADTLVEVQDDGCISNIPNRSVMRRGQTPQAFHLATIRQAYEKAMISGKVNFTCDCSVLRAMLPAIRVMTVDGHEDNIKITHPIDLFLAEKLLQERSQSSASSPTDLSFLRHKNIVIFGGSSGIGQEMMNIATLYGAKVYIASRSHNNVDVTNLSCVKSYLKDIVDEHGDIDYVINTSGVLIKKPLDKLTMEEVSLLVNVNYLGVVNVAIAAKDTLARKNGMLLNFASSSYTRGRAFYALYSSAKAAVVNLTQALSEEWIQESVRVNCINPERTATPMRKSNFGLEPIDTLLTPRDVASKSLAVLAMQSTGVVIDIKKDGLKG</sequence>
<dbReference type="CDD" id="cd05233">
    <property type="entry name" value="SDR_c"/>
    <property type="match status" value="1"/>
</dbReference>
<keyword evidence="1 7" id="KW-0808">Transferase</keyword>
<dbReference type="Pfam" id="PF01128">
    <property type="entry name" value="IspD"/>
    <property type="match status" value="1"/>
</dbReference>
<dbReference type="GO" id="GO:0008299">
    <property type="term" value="P:isoprenoid biosynthetic process"/>
    <property type="evidence" value="ECO:0007669"/>
    <property type="project" value="UniProtKB-KW"/>
</dbReference>
<evidence type="ECO:0000313" key="7">
    <source>
        <dbReference type="EMBL" id="QIR25394.1"/>
    </source>
</evidence>
<evidence type="ECO:0000256" key="5">
    <source>
        <dbReference type="ARBA" id="ARBA00081635"/>
    </source>
</evidence>
<dbReference type="Gene3D" id="3.90.550.10">
    <property type="entry name" value="Spore Coat Polysaccharide Biosynthesis Protein SpsA, Chain A"/>
    <property type="match status" value="1"/>
</dbReference>
<evidence type="ECO:0000256" key="4">
    <source>
        <dbReference type="ARBA" id="ARBA00080481"/>
    </source>
</evidence>
<dbReference type="PRINTS" id="PR00080">
    <property type="entry name" value="SDRFAMILY"/>
</dbReference>
<dbReference type="SUPFAM" id="SSF51735">
    <property type="entry name" value="NAD(P)-binding Rossmann-fold domains"/>
    <property type="match status" value="1"/>
</dbReference>
<dbReference type="KEGG" id="kgn:GY169_00675"/>
<name>A0A6G9REN3_9ENTR</name>
<dbReference type="Pfam" id="PF00106">
    <property type="entry name" value="adh_short"/>
    <property type="match status" value="1"/>
</dbReference>
<dbReference type="PANTHER" id="PTHR32125:SF4">
    <property type="entry name" value="2-C-METHYL-D-ERYTHRITOL 4-PHOSPHATE CYTIDYLYLTRANSFERASE, CHLOROPLASTIC"/>
    <property type="match status" value="1"/>
</dbReference>
<dbReference type="InterPro" id="IPR029044">
    <property type="entry name" value="Nucleotide-diphossugar_trans"/>
</dbReference>
<keyword evidence="2 7" id="KW-0548">Nucleotidyltransferase</keyword>
<dbReference type="InterPro" id="IPR036291">
    <property type="entry name" value="NAD(P)-bd_dom_sf"/>
</dbReference>
<dbReference type="PANTHER" id="PTHR32125">
    <property type="entry name" value="2-C-METHYL-D-ERYTHRITOL 4-PHOSPHATE CYTIDYLYLTRANSFERASE, CHLOROPLASTIC"/>
    <property type="match status" value="1"/>
</dbReference>
<dbReference type="Proteomes" id="UP000503580">
    <property type="component" value="Chromosome"/>
</dbReference>
<dbReference type="SUPFAM" id="SSF53448">
    <property type="entry name" value="Nucleotide-diphospho-sugar transferases"/>
    <property type="match status" value="1"/>
</dbReference>
<dbReference type="AlphaFoldDB" id="A0A6G9REN3"/>
<comment type="similarity">
    <text evidence="6">Belongs to the short-chain dehydrogenases/reductases (SDR) family.</text>
</comment>
<proteinExistence type="inferred from homology"/>
<dbReference type="InterPro" id="IPR002347">
    <property type="entry name" value="SDR_fam"/>
</dbReference>
<dbReference type="PRINTS" id="PR00081">
    <property type="entry name" value="GDHRDH"/>
</dbReference>
<reference evidence="7 8" key="1">
    <citation type="submission" date="2020-02" db="EMBL/GenBank/DDBJ databases">
        <title>Whole genome PO2S7.</title>
        <authorList>
            <person name="Singha K.M."/>
        </authorList>
    </citation>
    <scope>NUCLEOTIDE SEQUENCE [LARGE SCALE GENOMIC DNA]</scope>
    <source>
        <strain evidence="7 8">PO2S7</strain>
    </source>
</reference>
<dbReference type="InterPro" id="IPR020904">
    <property type="entry name" value="Sc_DH/Rdtase_CS"/>
</dbReference>
<dbReference type="InterPro" id="IPR034683">
    <property type="entry name" value="IspD/TarI"/>
</dbReference>
<evidence type="ECO:0000256" key="6">
    <source>
        <dbReference type="RuleBase" id="RU000363"/>
    </source>
</evidence>
<evidence type="ECO:0000256" key="2">
    <source>
        <dbReference type="ARBA" id="ARBA00022695"/>
    </source>
</evidence>
<keyword evidence="3" id="KW-0414">Isoprene biosynthesis</keyword>
<dbReference type="GO" id="GO:0050518">
    <property type="term" value="F:2-C-methyl-D-erythritol 4-phosphate cytidylyltransferase activity"/>
    <property type="evidence" value="ECO:0007669"/>
    <property type="project" value="TreeGrafter"/>
</dbReference>
<dbReference type="PIRSF" id="PIRSF036586">
    <property type="entry name" value="CDP-ribitol_syn"/>
    <property type="match status" value="1"/>
</dbReference>
<dbReference type="CDD" id="cd02516">
    <property type="entry name" value="CDP-ME_synthetase"/>
    <property type="match status" value="1"/>
</dbReference>
<dbReference type="EMBL" id="CP050321">
    <property type="protein sequence ID" value="QIR25394.1"/>
    <property type="molecule type" value="Genomic_DNA"/>
</dbReference>
<dbReference type="InterPro" id="IPR050088">
    <property type="entry name" value="IspD/TarI_cytidylyltransf_bact"/>
</dbReference>